<evidence type="ECO:0000313" key="3">
    <source>
        <dbReference type="Proteomes" id="UP001303473"/>
    </source>
</evidence>
<feature type="compositionally biased region" description="Low complexity" evidence="1">
    <location>
        <begin position="228"/>
        <end position="252"/>
    </location>
</feature>
<feature type="region of interest" description="Disordered" evidence="1">
    <location>
        <begin position="225"/>
        <end position="279"/>
    </location>
</feature>
<protein>
    <submittedName>
        <fullName evidence="2">Uncharacterized protein</fullName>
    </submittedName>
</protein>
<evidence type="ECO:0000313" key="2">
    <source>
        <dbReference type="EMBL" id="KAK3945269.1"/>
    </source>
</evidence>
<reference evidence="3" key="1">
    <citation type="journal article" date="2023" name="Mol. Phylogenet. Evol.">
        <title>Genome-scale phylogeny and comparative genomics of the fungal order Sordariales.</title>
        <authorList>
            <person name="Hensen N."/>
            <person name="Bonometti L."/>
            <person name="Westerberg I."/>
            <person name="Brannstrom I.O."/>
            <person name="Guillou S."/>
            <person name="Cros-Aarteil S."/>
            <person name="Calhoun S."/>
            <person name="Haridas S."/>
            <person name="Kuo A."/>
            <person name="Mondo S."/>
            <person name="Pangilinan J."/>
            <person name="Riley R."/>
            <person name="LaButti K."/>
            <person name="Andreopoulos B."/>
            <person name="Lipzen A."/>
            <person name="Chen C."/>
            <person name="Yan M."/>
            <person name="Daum C."/>
            <person name="Ng V."/>
            <person name="Clum A."/>
            <person name="Steindorff A."/>
            <person name="Ohm R.A."/>
            <person name="Martin F."/>
            <person name="Silar P."/>
            <person name="Natvig D.O."/>
            <person name="Lalanne C."/>
            <person name="Gautier V."/>
            <person name="Ament-Velasquez S.L."/>
            <person name="Kruys A."/>
            <person name="Hutchinson M.I."/>
            <person name="Powell A.J."/>
            <person name="Barry K."/>
            <person name="Miller A.N."/>
            <person name="Grigoriev I.V."/>
            <person name="Debuchy R."/>
            <person name="Gladieux P."/>
            <person name="Hiltunen Thoren M."/>
            <person name="Johannesson H."/>
        </authorList>
    </citation>
    <scope>NUCLEOTIDE SEQUENCE [LARGE SCALE GENOMIC DNA]</scope>
    <source>
        <strain evidence="3">CBS 340.73</strain>
    </source>
</reference>
<feature type="region of interest" description="Disordered" evidence="1">
    <location>
        <begin position="150"/>
        <end position="175"/>
    </location>
</feature>
<name>A0AAN6NHK4_9PEZI</name>
<gene>
    <name evidence="2" type="ORF">QBC46DRAFT_403480</name>
</gene>
<comment type="caution">
    <text evidence="2">The sequence shown here is derived from an EMBL/GenBank/DDBJ whole genome shotgun (WGS) entry which is preliminary data.</text>
</comment>
<accession>A0AAN6NHK4</accession>
<dbReference type="Proteomes" id="UP001303473">
    <property type="component" value="Unassembled WGS sequence"/>
</dbReference>
<proteinExistence type="predicted"/>
<dbReference type="AlphaFoldDB" id="A0AAN6NHK4"/>
<keyword evidence="3" id="KW-1185">Reference proteome</keyword>
<organism evidence="2 3">
    <name type="scientific">Diplogelasinospora grovesii</name>
    <dbReference type="NCBI Taxonomy" id="303347"/>
    <lineage>
        <taxon>Eukaryota</taxon>
        <taxon>Fungi</taxon>
        <taxon>Dikarya</taxon>
        <taxon>Ascomycota</taxon>
        <taxon>Pezizomycotina</taxon>
        <taxon>Sordariomycetes</taxon>
        <taxon>Sordariomycetidae</taxon>
        <taxon>Sordariales</taxon>
        <taxon>Diplogelasinosporaceae</taxon>
        <taxon>Diplogelasinospora</taxon>
    </lineage>
</organism>
<evidence type="ECO:0000256" key="1">
    <source>
        <dbReference type="SAM" id="MobiDB-lite"/>
    </source>
</evidence>
<dbReference type="EMBL" id="MU853755">
    <property type="protein sequence ID" value="KAK3945269.1"/>
    <property type="molecule type" value="Genomic_DNA"/>
</dbReference>
<sequence length="279" mass="31432">MSAHKHDFRKSSYVRVWATENASSDGALMERIKNDESAEAGIQDGIPIFENDGDSNERYLPFRSVRDFFAQVDACIEETFLIFSPVSAAQYEAVAKFRERRARKFRIDLWDEGELWVRAGTSTAHESLHGCTMGLEYDWESTGSATFYKAGGGSAGEGDSSRKPGSERPSPTGWPTLVIEAGYPQSMRKLRQKARWWFEASNFDVKIVLPSSFGLAKLFWGEVDSRPTSESYSGRYYSSSSPTTSYANPSPYKGANYYRQPLSRYRPRSDVNPRLLPGD</sequence>